<dbReference type="AlphaFoldDB" id="A0A8I0ACR4"/>
<gene>
    <name evidence="2" type="ORF">H8S09_00240</name>
</gene>
<accession>A0A8I0ACR4</accession>
<evidence type="ECO:0000256" key="1">
    <source>
        <dbReference type="SAM" id="Phobius"/>
    </source>
</evidence>
<keyword evidence="3" id="KW-1185">Reference proteome</keyword>
<reference evidence="2 3" key="1">
    <citation type="submission" date="2020-08" db="EMBL/GenBank/DDBJ databases">
        <title>Genome public.</title>
        <authorList>
            <person name="Liu C."/>
            <person name="Sun Q."/>
        </authorList>
    </citation>
    <scope>NUCLEOTIDE SEQUENCE [LARGE SCALE GENOMIC DNA]</scope>
    <source>
        <strain evidence="2 3">NSJ-10</strain>
    </source>
</reference>
<feature type="transmembrane region" description="Helical" evidence="1">
    <location>
        <begin position="83"/>
        <end position="106"/>
    </location>
</feature>
<sequence>MYHSGKYNFFIWGIFSSICIVILGSIWHFLYDILGKNSLIAWCAPINESIWEHLKLTLFPTLIVMLILYALHYIPDQPSIHKVILMISTGICIANLIIVSIYYVLSGGFDRTSMAIDLTAYGIGILAGQFLSAIHLLPLHRIPKWIYAIGYIFLIVLIIITAVFSYNIPDFPIFVPSDQTV</sequence>
<proteinExistence type="predicted"/>
<keyword evidence="1" id="KW-0812">Transmembrane</keyword>
<dbReference type="EMBL" id="JACOOX010000001">
    <property type="protein sequence ID" value="MBC5661333.1"/>
    <property type="molecule type" value="Genomic_DNA"/>
</dbReference>
<organism evidence="2 3">
    <name type="scientific">Coprococcus hominis</name>
    <name type="common">ex Liu et al. 2022</name>
    <dbReference type="NCBI Taxonomy" id="2763039"/>
    <lineage>
        <taxon>Bacteria</taxon>
        <taxon>Bacillati</taxon>
        <taxon>Bacillota</taxon>
        <taxon>Clostridia</taxon>
        <taxon>Lachnospirales</taxon>
        <taxon>Lachnospiraceae</taxon>
        <taxon>Coprococcus</taxon>
    </lineage>
</organism>
<keyword evidence="1" id="KW-0472">Membrane</keyword>
<feature type="transmembrane region" description="Helical" evidence="1">
    <location>
        <begin position="7"/>
        <end position="30"/>
    </location>
</feature>
<feature type="transmembrane region" description="Helical" evidence="1">
    <location>
        <begin position="118"/>
        <end position="138"/>
    </location>
</feature>
<keyword evidence="1" id="KW-1133">Transmembrane helix</keyword>
<evidence type="ECO:0000313" key="2">
    <source>
        <dbReference type="EMBL" id="MBC5661333.1"/>
    </source>
</evidence>
<feature type="transmembrane region" description="Helical" evidence="1">
    <location>
        <begin position="145"/>
        <end position="168"/>
    </location>
</feature>
<evidence type="ECO:0000313" key="3">
    <source>
        <dbReference type="Proteomes" id="UP000615234"/>
    </source>
</evidence>
<comment type="caution">
    <text evidence="2">The sequence shown here is derived from an EMBL/GenBank/DDBJ whole genome shotgun (WGS) entry which is preliminary data.</text>
</comment>
<dbReference type="Proteomes" id="UP000615234">
    <property type="component" value="Unassembled WGS sequence"/>
</dbReference>
<dbReference type="RefSeq" id="WP_117808078.1">
    <property type="nucleotide sequence ID" value="NZ_JACOOX010000001.1"/>
</dbReference>
<name>A0A8I0ACR4_9FIRM</name>
<dbReference type="InterPro" id="IPR045407">
    <property type="entry name" value="DUF6512"/>
</dbReference>
<dbReference type="Pfam" id="PF20122">
    <property type="entry name" value="DUF6512"/>
    <property type="match status" value="1"/>
</dbReference>
<protein>
    <submittedName>
        <fullName evidence="2">Uncharacterized protein</fullName>
    </submittedName>
</protein>
<feature type="transmembrane region" description="Helical" evidence="1">
    <location>
        <begin position="50"/>
        <end position="71"/>
    </location>
</feature>